<evidence type="ECO:0000256" key="5">
    <source>
        <dbReference type="ARBA" id="ARBA00022927"/>
    </source>
</evidence>
<dbReference type="GO" id="GO:0000045">
    <property type="term" value="P:autophagosome assembly"/>
    <property type="evidence" value="ECO:0007669"/>
    <property type="project" value="InterPro"/>
</dbReference>
<evidence type="ECO:0000313" key="9">
    <source>
        <dbReference type="EMBL" id="CAK3777172.1"/>
    </source>
</evidence>
<feature type="compositionally biased region" description="Low complexity" evidence="7">
    <location>
        <begin position="285"/>
        <end position="302"/>
    </location>
</feature>
<dbReference type="InterPro" id="IPR039113">
    <property type="entry name" value="ATG29"/>
</dbReference>
<dbReference type="Pfam" id="PF18388">
    <property type="entry name" value="ATG29_N"/>
    <property type="match status" value="1"/>
</dbReference>
<dbReference type="PANTHER" id="PTHR40012:SF1">
    <property type="entry name" value="AUTOPHAGY-RELATED PROTEIN 29"/>
    <property type="match status" value="1"/>
</dbReference>
<dbReference type="AlphaFoldDB" id="A0AAI8W2C3"/>
<feature type="compositionally biased region" description="Polar residues" evidence="7">
    <location>
        <begin position="371"/>
        <end position="400"/>
    </location>
</feature>
<evidence type="ECO:0000313" key="10">
    <source>
        <dbReference type="Proteomes" id="UP001296104"/>
    </source>
</evidence>
<evidence type="ECO:0000256" key="6">
    <source>
        <dbReference type="ARBA" id="ARBA00023006"/>
    </source>
</evidence>
<feature type="compositionally biased region" description="Polar residues" evidence="7">
    <location>
        <begin position="303"/>
        <end position="318"/>
    </location>
</feature>
<feature type="compositionally biased region" description="Polar residues" evidence="7">
    <location>
        <begin position="1"/>
        <end position="11"/>
    </location>
</feature>
<comment type="subcellular location">
    <subcellularLocation>
        <location evidence="1">Preautophagosomal structure</location>
    </subcellularLocation>
</comment>
<dbReference type="EMBL" id="CAVMBE010000002">
    <property type="protein sequence ID" value="CAK3777172.1"/>
    <property type="molecule type" value="Genomic_DNA"/>
</dbReference>
<feature type="compositionally biased region" description="Polar residues" evidence="7">
    <location>
        <begin position="36"/>
        <end position="47"/>
    </location>
</feature>
<evidence type="ECO:0000256" key="3">
    <source>
        <dbReference type="ARBA" id="ARBA00013784"/>
    </source>
</evidence>
<dbReference type="InterPro" id="IPR040666">
    <property type="entry name" value="Atg29_N"/>
</dbReference>
<dbReference type="InterPro" id="IPR039362">
    <property type="entry name" value="ATG29_sf"/>
</dbReference>
<comment type="similarity">
    <text evidence="2">Belongs to the ATG29 family.</text>
</comment>
<accession>A0AAI8W2C3</accession>
<evidence type="ECO:0000256" key="1">
    <source>
        <dbReference type="ARBA" id="ARBA00004329"/>
    </source>
</evidence>
<gene>
    <name evidence="9" type="ORF">LECACI_7A000515</name>
</gene>
<comment type="caution">
    <text evidence="9">The sequence shown here is derived from an EMBL/GenBank/DDBJ whole genome shotgun (WGS) entry which is preliminary data.</text>
</comment>
<keyword evidence="4" id="KW-0813">Transport</keyword>
<dbReference type="GO" id="GO:0015031">
    <property type="term" value="P:protein transport"/>
    <property type="evidence" value="ECO:0007669"/>
    <property type="project" value="UniProtKB-KW"/>
</dbReference>
<proteinExistence type="inferred from homology"/>
<keyword evidence="10" id="KW-1185">Reference proteome</keyword>
<evidence type="ECO:0000256" key="7">
    <source>
        <dbReference type="SAM" id="MobiDB-lite"/>
    </source>
</evidence>
<dbReference type="GO" id="GO:0000407">
    <property type="term" value="C:phagophore assembly site"/>
    <property type="evidence" value="ECO:0007669"/>
    <property type="project" value="UniProtKB-SubCell"/>
</dbReference>
<feature type="compositionally biased region" description="Polar residues" evidence="7">
    <location>
        <begin position="409"/>
        <end position="422"/>
    </location>
</feature>
<keyword evidence="6" id="KW-0072">Autophagy</keyword>
<feature type="region of interest" description="Disordered" evidence="7">
    <location>
        <begin position="1"/>
        <end position="47"/>
    </location>
</feature>
<dbReference type="Gene3D" id="1.10.10.2570">
    <property type="match status" value="1"/>
</dbReference>
<feature type="region of interest" description="Disordered" evidence="7">
    <location>
        <begin position="161"/>
        <end position="432"/>
    </location>
</feature>
<organism evidence="9 10">
    <name type="scientific">Lecanosticta acicola</name>
    <dbReference type="NCBI Taxonomy" id="111012"/>
    <lineage>
        <taxon>Eukaryota</taxon>
        <taxon>Fungi</taxon>
        <taxon>Dikarya</taxon>
        <taxon>Ascomycota</taxon>
        <taxon>Pezizomycotina</taxon>
        <taxon>Dothideomycetes</taxon>
        <taxon>Dothideomycetidae</taxon>
        <taxon>Mycosphaerellales</taxon>
        <taxon>Mycosphaerellaceae</taxon>
        <taxon>Lecanosticta</taxon>
    </lineage>
</organism>
<evidence type="ECO:0000256" key="4">
    <source>
        <dbReference type="ARBA" id="ARBA00022448"/>
    </source>
</evidence>
<feature type="domain" description="Atg29 N-terminal" evidence="8">
    <location>
        <begin position="54"/>
        <end position="105"/>
    </location>
</feature>
<evidence type="ECO:0000259" key="8">
    <source>
        <dbReference type="Pfam" id="PF18388"/>
    </source>
</evidence>
<name>A0AAI8W2C3_9PEZI</name>
<dbReference type="Proteomes" id="UP001296104">
    <property type="component" value="Unassembled WGS sequence"/>
</dbReference>
<dbReference type="PANTHER" id="PTHR40012">
    <property type="entry name" value="AUTOPHAGY-RELATED PROTEIN 29"/>
    <property type="match status" value="1"/>
</dbReference>
<evidence type="ECO:0000256" key="2">
    <source>
        <dbReference type="ARBA" id="ARBA00010082"/>
    </source>
</evidence>
<feature type="compositionally biased region" description="Acidic residues" evidence="7">
    <location>
        <begin position="266"/>
        <end position="277"/>
    </location>
</feature>
<reference evidence="9" key="1">
    <citation type="submission" date="2023-11" db="EMBL/GenBank/DDBJ databases">
        <authorList>
            <person name="Alioto T."/>
            <person name="Alioto T."/>
            <person name="Gomez Garrido J."/>
        </authorList>
    </citation>
    <scope>NUCLEOTIDE SEQUENCE</scope>
</reference>
<sequence length="432" mass="45430">MSPSSSAQPLTESGAKDRSRHNSLQEPARLPKPSSRPGSPSFPMQTVAQNSPHYTVFIRLPFKRGEFQDPPPVEWDATKDRRLWKLISSGKGELNWEGLSQDFGVELSFLLMQAAWLNERHVDRIRKQVGRLPGINTAGETTGSAIASAVGGSKTEIIAAKGGNETSSPGTSTPQPQQSRVPISRTPSAVTVTQSKLLGSTTTTSRRRRPNPITTSHSPKEAPLDSSDSSSESEPPSAIQRSQAFRRPPIASRSKAKPTLGTLGSDGDEESQNDSDSDSGGGYLPFATASKDPAAAAAATTPKRQTFPTSPPAQTQPGKPTPPSRQDATTTTTTTTSSASSATSTSAAPPQQTTTTPNRATNALSPRQRANLASGSEGTGSPSMGSSFSDLDDASVTQSALEDALMSNMRAQGGSTMASRMSSLREALGRRV</sequence>
<keyword evidence="5" id="KW-0653">Protein transport</keyword>
<protein>
    <recommendedName>
        <fullName evidence="3">Autophagy-related protein 29</fullName>
    </recommendedName>
</protein>
<feature type="compositionally biased region" description="Low complexity" evidence="7">
    <location>
        <begin position="225"/>
        <end position="237"/>
    </location>
</feature>
<feature type="compositionally biased region" description="Polar residues" evidence="7">
    <location>
        <begin position="164"/>
        <end position="199"/>
    </location>
</feature>
<feature type="compositionally biased region" description="Low complexity" evidence="7">
    <location>
        <begin position="324"/>
        <end position="363"/>
    </location>
</feature>